<dbReference type="EC" id="2.7.4.8" evidence="4 13"/>
<dbReference type="PANTHER" id="PTHR23117:SF13">
    <property type="entry name" value="GUANYLATE KINASE"/>
    <property type="match status" value="1"/>
</dbReference>
<reference evidence="15" key="2">
    <citation type="submission" date="2022-11" db="EMBL/GenBank/DDBJ databases">
        <title>complete genomes of mycoplasma synoviae ZX313 strain and SD2 strain.</title>
        <authorList>
            <person name="Zhong Q."/>
        </authorList>
    </citation>
    <scope>NUCLEOTIDE SEQUENCE</scope>
    <source>
        <strain evidence="15">SD2</strain>
    </source>
</reference>
<dbReference type="InterPro" id="IPR008144">
    <property type="entry name" value="Guanylate_kin-like_dom"/>
</dbReference>
<keyword evidence="6 13" id="KW-0963">Cytoplasm</keyword>
<dbReference type="PANTHER" id="PTHR23117">
    <property type="entry name" value="GUANYLATE KINASE-RELATED"/>
    <property type="match status" value="1"/>
</dbReference>
<evidence type="ECO:0000256" key="9">
    <source>
        <dbReference type="ARBA" id="ARBA00022777"/>
    </source>
</evidence>
<dbReference type="SMART" id="SM00072">
    <property type="entry name" value="GuKc"/>
    <property type="match status" value="1"/>
</dbReference>
<dbReference type="AlphaFoldDB" id="A0AAN1B3Q9"/>
<accession>A0AAN1B3Q9</accession>
<evidence type="ECO:0000256" key="2">
    <source>
        <dbReference type="ARBA" id="ARBA00004496"/>
    </source>
</evidence>
<dbReference type="Proteomes" id="UP001164481">
    <property type="component" value="Chromosome"/>
</dbReference>
<evidence type="ECO:0000256" key="7">
    <source>
        <dbReference type="ARBA" id="ARBA00022679"/>
    </source>
</evidence>
<evidence type="ECO:0000256" key="8">
    <source>
        <dbReference type="ARBA" id="ARBA00022741"/>
    </source>
</evidence>
<comment type="similarity">
    <text evidence="3 13">Belongs to the guanylate kinase family.</text>
</comment>
<gene>
    <name evidence="13 15" type="primary">gmk</name>
    <name evidence="15" type="ORF">OIE46_00735</name>
</gene>
<keyword evidence="10 13" id="KW-0067">ATP-binding</keyword>
<evidence type="ECO:0000313" key="16">
    <source>
        <dbReference type="Proteomes" id="UP001164481"/>
    </source>
</evidence>
<dbReference type="PROSITE" id="PS50052">
    <property type="entry name" value="GUANYLATE_KINASE_2"/>
    <property type="match status" value="1"/>
</dbReference>
<dbReference type="GO" id="GO:0005524">
    <property type="term" value="F:ATP binding"/>
    <property type="evidence" value="ECO:0007669"/>
    <property type="project" value="UniProtKB-UniRule"/>
</dbReference>
<feature type="domain" description="Guanylate kinase-like" evidence="14">
    <location>
        <begin position="6"/>
        <end position="192"/>
    </location>
</feature>
<dbReference type="InterPro" id="IPR027417">
    <property type="entry name" value="P-loop_NTPase"/>
</dbReference>
<keyword evidence="8 13" id="KW-0547">Nucleotide-binding</keyword>
<evidence type="ECO:0000259" key="14">
    <source>
        <dbReference type="PROSITE" id="PS50052"/>
    </source>
</evidence>
<dbReference type="PROSITE" id="PS00856">
    <property type="entry name" value="GUANYLATE_KINASE_1"/>
    <property type="match status" value="1"/>
</dbReference>
<dbReference type="FunFam" id="3.30.63.10:FF:000005">
    <property type="entry name" value="Guanylate kinase"/>
    <property type="match status" value="1"/>
</dbReference>
<dbReference type="GO" id="GO:0005829">
    <property type="term" value="C:cytosol"/>
    <property type="evidence" value="ECO:0007669"/>
    <property type="project" value="TreeGrafter"/>
</dbReference>
<dbReference type="InterPro" id="IPR020590">
    <property type="entry name" value="Guanylate_kinase_CS"/>
</dbReference>
<dbReference type="HAMAP" id="MF_00328">
    <property type="entry name" value="Guanylate_kinase"/>
    <property type="match status" value="1"/>
</dbReference>
<proteinExistence type="inferred from homology"/>
<dbReference type="NCBIfam" id="TIGR03263">
    <property type="entry name" value="guanyl_kin"/>
    <property type="match status" value="1"/>
</dbReference>
<feature type="binding site" evidence="13">
    <location>
        <begin position="13"/>
        <end position="20"/>
    </location>
    <ligand>
        <name>ATP</name>
        <dbReference type="ChEBI" id="CHEBI:30616"/>
    </ligand>
</feature>
<dbReference type="InterPro" id="IPR017665">
    <property type="entry name" value="Guanylate_kinase"/>
</dbReference>
<evidence type="ECO:0000256" key="4">
    <source>
        <dbReference type="ARBA" id="ARBA00012961"/>
    </source>
</evidence>
<keyword evidence="9 13" id="KW-0418">Kinase</keyword>
<dbReference type="CDD" id="cd00071">
    <property type="entry name" value="GMPK"/>
    <property type="match status" value="1"/>
</dbReference>
<evidence type="ECO:0000256" key="10">
    <source>
        <dbReference type="ARBA" id="ARBA00022840"/>
    </source>
</evidence>
<dbReference type="GO" id="GO:0004385">
    <property type="term" value="F:GMP kinase activity"/>
    <property type="evidence" value="ECO:0007669"/>
    <property type="project" value="UniProtKB-UniRule"/>
</dbReference>
<keyword evidence="7 13" id="KW-0808">Transferase</keyword>
<dbReference type="Gene3D" id="3.40.50.300">
    <property type="entry name" value="P-loop containing nucleotide triphosphate hydrolases"/>
    <property type="match status" value="1"/>
</dbReference>
<evidence type="ECO:0000256" key="6">
    <source>
        <dbReference type="ARBA" id="ARBA00022490"/>
    </source>
</evidence>
<dbReference type="RefSeq" id="WP_011283287.1">
    <property type="nucleotide sequence ID" value="NZ_CP012624.1"/>
</dbReference>
<evidence type="ECO:0000256" key="1">
    <source>
        <dbReference type="ARBA" id="ARBA00003531"/>
    </source>
</evidence>
<comment type="catalytic activity">
    <reaction evidence="12 13">
        <text>GMP + ATP = GDP + ADP</text>
        <dbReference type="Rhea" id="RHEA:20780"/>
        <dbReference type="ChEBI" id="CHEBI:30616"/>
        <dbReference type="ChEBI" id="CHEBI:58115"/>
        <dbReference type="ChEBI" id="CHEBI:58189"/>
        <dbReference type="ChEBI" id="CHEBI:456216"/>
        <dbReference type="EC" id="2.7.4.8"/>
    </reaction>
</comment>
<evidence type="ECO:0000256" key="13">
    <source>
        <dbReference type="HAMAP-Rule" id="MF_00328"/>
    </source>
</evidence>
<dbReference type="Pfam" id="PF00625">
    <property type="entry name" value="Guanylate_kin"/>
    <property type="match status" value="1"/>
</dbReference>
<evidence type="ECO:0000256" key="3">
    <source>
        <dbReference type="ARBA" id="ARBA00005790"/>
    </source>
</evidence>
<protein>
    <recommendedName>
        <fullName evidence="5 13">Guanylate kinase</fullName>
        <ecNumber evidence="4 13">2.7.4.8</ecNumber>
    </recommendedName>
    <alternativeName>
        <fullName evidence="11 13">GMP kinase</fullName>
    </alternativeName>
</protein>
<evidence type="ECO:0000256" key="12">
    <source>
        <dbReference type="ARBA" id="ARBA00048594"/>
    </source>
</evidence>
<comment type="function">
    <text evidence="1 13">Essential for recycling GMP and indirectly, cGMP.</text>
</comment>
<organism evidence="15 16">
    <name type="scientific">Mycoplasmopsis synoviae</name>
    <name type="common">Mycoplasma synoviae</name>
    <dbReference type="NCBI Taxonomy" id="2109"/>
    <lineage>
        <taxon>Bacteria</taxon>
        <taxon>Bacillati</taxon>
        <taxon>Mycoplasmatota</taxon>
        <taxon>Mycoplasmoidales</taxon>
        <taxon>Metamycoplasmataceae</taxon>
        <taxon>Mycoplasmopsis</taxon>
    </lineage>
</organism>
<dbReference type="SUPFAM" id="SSF52540">
    <property type="entry name" value="P-loop containing nucleoside triphosphate hydrolases"/>
    <property type="match status" value="1"/>
</dbReference>
<comment type="subcellular location">
    <subcellularLocation>
        <location evidence="2 13">Cytoplasm</location>
    </subcellularLocation>
</comment>
<dbReference type="InterPro" id="IPR008145">
    <property type="entry name" value="GK/Ca_channel_bsu"/>
</dbReference>
<sequence length="198" mass="22868">MNKKKKSIVIFTGPSGVGKGTVEQLVFNYDELNLSLSCSATTRSPRGGETNGIHYYFISKEEFKDRIKNKKFLEHSFHFDNYYGTLYSELDNIIARNKVPFLEIETNGAKIIAQKMQKLKNPPYNLITIFLSPPSITDIYKRIKNRGTENAQTIKNRVNKAKEELLEAGNFKYVVYNDRPERAAQEIREILHKELDID</sequence>
<evidence type="ECO:0000256" key="11">
    <source>
        <dbReference type="ARBA" id="ARBA00030128"/>
    </source>
</evidence>
<name>A0AAN1B3Q9_MYCSY</name>
<dbReference type="Gene3D" id="3.30.63.10">
    <property type="entry name" value="Guanylate Kinase phosphate binding domain"/>
    <property type="match status" value="1"/>
</dbReference>
<evidence type="ECO:0000313" key="15">
    <source>
        <dbReference type="EMBL" id="UZW64605.1"/>
    </source>
</evidence>
<reference evidence="15" key="1">
    <citation type="submission" date="2022-10" db="EMBL/GenBank/DDBJ databases">
        <authorList>
            <person name="Wei X."/>
        </authorList>
    </citation>
    <scope>NUCLEOTIDE SEQUENCE</scope>
    <source>
        <strain evidence="15">SD2</strain>
    </source>
</reference>
<dbReference type="EMBL" id="CP107525">
    <property type="protein sequence ID" value="UZW64605.1"/>
    <property type="molecule type" value="Genomic_DNA"/>
</dbReference>
<evidence type="ECO:0000256" key="5">
    <source>
        <dbReference type="ARBA" id="ARBA00016296"/>
    </source>
</evidence>
<dbReference type="SMR" id="A0AAN1B3Q9"/>